<dbReference type="RefSeq" id="WP_097987137.1">
    <property type="nucleotide sequence ID" value="NZ_NVDQ01000039.1"/>
</dbReference>
<dbReference type="Proteomes" id="UP000226257">
    <property type="component" value="Unassembled WGS sequence"/>
</dbReference>
<name>A0A9X7G5F1_BACCE</name>
<proteinExistence type="predicted"/>
<comment type="caution">
    <text evidence="1">The sequence shown here is derived from an EMBL/GenBank/DDBJ whole genome shotgun (WGS) entry which is preliminary data.</text>
</comment>
<evidence type="ECO:0000313" key="1">
    <source>
        <dbReference type="EMBL" id="PFV02779.1"/>
    </source>
</evidence>
<dbReference type="AlphaFoldDB" id="A0A9X7G5F1"/>
<protein>
    <submittedName>
        <fullName evidence="1">Uncharacterized protein</fullName>
    </submittedName>
</protein>
<organism evidence="1 2">
    <name type="scientific">Bacillus cereus</name>
    <dbReference type="NCBI Taxonomy" id="1396"/>
    <lineage>
        <taxon>Bacteria</taxon>
        <taxon>Bacillati</taxon>
        <taxon>Bacillota</taxon>
        <taxon>Bacilli</taxon>
        <taxon>Bacillales</taxon>
        <taxon>Bacillaceae</taxon>
        <taxon>Bacillus</taxon>
        <taxon>Bacillus cereus group</taxon>
    </lineage>
</organism>
<accession>A0A9X7G5F1</accession>
<reference evidence="1 2" key="1">
    <citation type="submission" date="2017-09" db="EMBL/GenBank/DDBJ databases">
        <title>Large-scale bioinformatics analysis of Bacillus genomes uncovers conserved roles of natural products in bacterial physiology.</title>
        <authorList>
            <consortium name="Agbiome Team Llc"/>
            <person name="Bleich R.M."/>
            <person name="Grubbs K.J."/>
            <person name="Santa Maria K.C."/>
            <person name="Allen S.E."/>
            <person name="Farag S."/>
            <person name="Shank E.A."/>
            <person name="Bowers A."/>
        </authorList>
    </citation>
    <scope>NUCLEOTIDE SEQUENCE [LARGE SCALE GENOMIC DNA]</scope>
    <source>
        <strain evidence="1 2">AFS060282</strain>
    </source>
</reference>
<dbReference type="EMBL" id="NVDQ01000039">
    <property type="protein sequence ID" value="PFV02779.1"/>
    <property type="molecule type" value="Genomic_DNA"/>
</dbReference>
<gene>
    <name evidence="1" type="ORF">COK98_26195</name>
</gene>
<evidence type="ECO:0000313" key="2">
    <source>
        <dbReference type="Proteomes" id="UP000226257"/>
    </source>
</evidence>
<sequence>MSESNEGYLEGLEIEEYIEIHSAGVQQLLIDLKSVFEKHKETLHEEQFFAVWNESPLSRQINKEGLSLYHTLVLIAEEGLGIKVIKEVWE</sequence>